<evidence type="ECO:0000313" key="1">
    <source>
        <dbReference type="EMBL" id="GEM40893.1"/>
    </source>
</evidence>
<sequence length="111" mass="12448">MDDDELLDRIYQAWSQTTGAQTGAWSASEDEGMGCWDLWWSQDDAQRKPVAAFLNQENAEFIAVIHSALPALIRRFRAALDEAERLDTEKDTLTGQLAEAELALQSFQQGT</sequence>
<dbReference type="EMBL" id="BJXA01000042">
    <property type="protein sequence ID" value="GEM40893.1"/>
    <property type="molecule type" value="Genomic_DNA"/>
</dbReference>
<proteinExistence type="predicted"/>
<accession>A0A511MJV4</accession>
<dbReference type="Proteomes" id="UP000321424">
    <property type="component" value="Unassembled WGS sequence"/>
</dbReference>
<protein>
    <submittedName>
        <fullName evidence="1">Uncharacterized protein</fullName>
    </submittedName>
</protein>
<dbReference type="AlphaFoldDB" id="A0A511MJV4"/>
<organism evidence="1 2">
    <name type="scientific">Nocardia ninae NBRC 108245</name>
    <dbReference type="NCBI Taxonomy" id="1210091"/>
    <lineage>
        <taxon>Bacteria</taxon>
        <taxon>Bacillati</taxon>
        <taxon>Actinomycetota</taxon>
        <taxon>Actinomycetes</taxon>
        <taxon>Mycobacteriales</taxon>
        <taxon>Nocardiaceae</taxon>
        <taxon>Nocardia</taxon>
    </lineage>
</organism>
<reference evidence="1 2" key="1">
    <citation type="submission" date="2019-07" db="EMBL/GenBank/DDBJ databases">
        <title>Whole genome shotgun sequence of Nocardia ninae NBRC 108245.</title>
        <authorList>
            <person name="Hosoyama A."/>
            <person name="Uohara A."/>
            <person name="Ohji S."/>
            <person name="Ichikawa N."/>
        </authorList>
    </citation>
    <scope>NUCLEOTIDE SEQUENCE [LARGE SCALE GENOMIC DNA]</scope>
    <source>
        <strain evidence="1 2">NBRC 108245</strain>
    </source>
</reference>
<name>A0A511MJV4_9NOCA</name>
<comment type="caution">
    <text evidence="1">The sequence shown here is derived from an EMBL/GenBank/DDBJ whole genome shotgun (WGS) entry which is preliminary data.</text>
</comment>
<gene>
    <name evidence="1" type="ORF">NN4_54120</name>
</gene>
<evidence type="ECO:0000313" key="2">
    <source>
        <dbReference type="Proteomes" id="UP000321424"/>
    </source>
</evidence>
<keyword evidence="2" id="KW-1185">Reference proteome</keyword>
<dbReference type="RefSeq" id="WP_246181097.1">
    <property type="nucleotide sequence ID" value="NZ_BJXA01000042.1"/>
</dbReference>